<dbReference type="PIRSF" id="PIRSF037495">
    <property type="entry name" value="Opine_OX_OoxA/HcnB"/>
    <property type="match status" value="1"/>
</dbReference>
<keyword evidence="1" id="KW-0560">Oxidoreductase</keyword>
<dbReference type="PANTHER" id="PTHR42949">
    <property type="entry name" value="ANAEROBIC GLYCEROL-3-PHOSPHATE DEHYDROGENASE SUBUNIT B"/>
    <property type="match status" value="1"/>
</dbReference>
<name>A0ABP6LBN9_9ACTN</name>
<accession>A0ABP6LBN9</accession>
<comment type="caution">
    <text evidence="5">The sequence shown here is derived from an EMBL/GenBank/DDBJ whole genome shotgun (WGS) entry which is preliminary data.</text>
</comment>
<organism evidence="5 6">
    <name type="scientific">Streptosporangium longisporum</name>
    <dbReference type="NCBI Taxonomy" id="46187"/>
    <lineage>
        <taxon>Bacteria</taxon>
        <taxon>Bacillati</taxon>
        <taxon>Actinomycetota</taxon>
        <taxon>Actinomycetes</taxon>
        <taxon>Streptosporangiales</taxon>
        <taxon>Streptosporangiaceae</taxon>
        <taxon>Streptosporangium</taxon>
    </lineage>
</organism>
<dbReference type="Gene3D" id="3.50.50.60">
    <property type="entry name" value="FAD/NAD(P)-binding domain"/>
    <property type="match status" value="2"/>
</dbReference>
<evidence type="ECO:0000256" key="2">
    <source>
        <dbReference type="SAM" id="MobiDB-lite"/>
    </source>
</evidence>
<evidence type="ECO:0000259" key="3">
    <source>
        <dbReference type="Pfam" id="PF04324"/>
    </source>
</evidence>
<dbReference type="EMBL" id="BAAAWD010000024">
    <property type="protein sequence ID" value="GAA3036108.1"/>
    <property type="molecule type" value="Genomic_DNA"/>
</dbReference>
<evidence type="ECO:0008006" key="7">
    <source>
        <dbReference type="Google" id="ProtNLM"/>
    </source>
</evidence>
<dbReference type="InterPro" id="IPR023753">
    <property type="entry name" value="FAD/NAD-binding_dom"/>
</dbReference>
<feature type="domain" description="FAD/NAD(P)-binding" evidence="4">
    <location>
        <begin position="13"/>
        <end position="323"/>
    </location>
</feature>
<evidence type="ECO:0000256" key="1">
    <source>
        <dbReference type="ARBA" id="ARBA00023002"/>
    </source>
</evidence>
<feature type="compositionally biased region" description="Low complexity" evidence="2">
    <location>
        <begin position="532"/>
        <end position="542"/>
    </location>
</feature>
<dbReference type="InterPro" id="IPR051691">
    <property type="entry name" value="Metab_Enz_Cyan_OpOx_G3PDH"/>
</dbReference>
<dbReference type="InterPro" id="IPR007419">
    <property type="entry name" value="BFD-like_2Fe2S-bd_dom"/>
</dbReference>
<gene>
    <name evidence="5" type="ORF">GCM10017559_74740</name>
</gene>
<evidence type="ECO:0000313" key="5">
    <source>
        <dbReference type="EMBL" id="GAA3036108.1"/>
    </source>
</evidence>
<proteinExistence type="predicted"/>
<sequence>MAADVDGGVVRRDVVIVGGGPAGLTAAARLAASGLTVTILDEQPELGGQYYRRPAPEVARVWGDHRPEGGRLIGRVRAAGVECRTGHLVWGVADDGRTLLASDAAGRAVRLRGRYVILATGAYERVFPFPGWRLPGVTTPGFAQHLAADHTSVGDRVVLAGSGPFLLPVACSLLALGVTVAGIAEVGAPYRPGPRASGALLHPARLRELAGYAARLARARVPLWQRTVVLRADGRERVSSVTLASATTPGRPIRTVEVDALCVGYGFRPQTDLARMLGCATGTDAVTGEVSPLTGPAGRSSRDEVYVVGEAASVGGVHAAVARGMTAAHDILAREHDTPTREHDTLTREHGTLTREDGTPTREHGTLAREHGDTRGHDDAGGRGGPSAPALGKGREPVPASEIRRWARARRRAEHFAALTGSIYPGPALLLDTLAASVPDETPVCRCEAITAGEIRETAAARAGGDLNATKAWTRAGMGPCQGRECGFAVSALVRATRPGETADRPVEAFPSRTPVRPVPVATLLEIAESRAGNGATADTDGSGAGSGIGRGLHGGDVTGTGTRGDVIGDDEDTGKGSDRDSDDGTTT</sequence>
<keyword evidence="6" id="KW-1185">Reference proteome</keyword>
<dbReference type="PANTHER" id="PTHR42949:SF3">
    <property type="entry name" value="ANAEROBIC GLYCEROL-3-PHOSPHATE DEHYDROGENASE SUBUNIT B"/>
    <property type="match status" value="1"/>
</dbReference>
<feature type="compositionally biased region" description="Gly residues" evidence="2">
    <location>
        <begin position="543"/>
        <end position="563"/>
    </location>
</feature>
<dbReference type="PRINTS" id="PR00368">
    <property type="entry name" value="FADPNR"/>
</dbReference>
<dbReference type="PRINTS" id="PR00411">
    <property type="entry name" value="PNDRDTASEI"/>
</dbReference>
<evidence type="ECO:0000259" key="4">
    <source>
        <dbReference type="Pfam" id="PF07992"/>
    </source>
</evidence>
<dbReference type="RefSeq" id="WP_344905541.1">
    <property type="nucleotide sequence ID" value="NZ_BAAAWD010000024.1"/>
</dbReference>
<dbReference type="Proteomes" id="UP001499930">
    <property type="component" value="Unassembled WGS sequence"/>
</dbReference>
<dbReference type="Gene3D" id="1.10.10.1100">
    <property type="entry name" value="BFD-like [2Fe-2S]-binding domain"/>
    <property type="match status" value="1"/>
</dbReference>
<reference evidence="6" key="1">
    <citation type="journal article" date="2019" name="Int. J. Syst. Evol. Microbiol.">
        <title>The Global Catalogue of Microorganisms (GCM) 10K type strain sequencing project: providing services to taxonomists for standard genome sequencing and annotation.</title>
        <authorList>
            <consortium name="The Broad Institute Genomics Platform"/>
            <consortium name="The Broad Institute Genome Sequencing Center for Infectious Disease"/>
            <person name="Wu L."/>
            <person name="Ma J."/>
        </authorList>
    </citation>
    <scope>NUCLEOTIDE SEQUENCE [LARGE SCALE GENOMIC DNA]</scope>
    <source>
        <strain evidence="6">JCM 3106</strain>
    </source>
</reference>
<evidence type="ECO:0000313" key="6">
    <source>
        <dbReference type="Proteomes" id="UP001499930"/>
    </source>
</evidence>
<dbReference type="Pfam" id="PF07992">
    <property type="entry name" value="Pyr_redox_2"/>
    <property type="match status" value="1"/>
</dbReference>
<dbReference type="InterPro" id="IPR041854">
    <property type="entry name" value="BFD-like_2Fe2S-bd_dom_sf"/>
</dbReference>
<dbReference type="Pfam" id="PF04324">
    <property type="entry name" value="Fer2_BFD"/>
    <property type="match status" value="1"/>
</dbReference>
<dbReference type="CDD" id="cd19946">
    <property type="entry name" value="GlpA-like_Fer2_BFD-like"/>
    <property type="match status" value="1"/>
</dbReference>
<feature type="region of interest" description="Disordered" evidence="2">
    <location>
        <begin position="335"/>
        <end position="399"/>
    </location>
</feature>
<dbReference type="InterPro" id="IPR036188">
    <property type="entry name" value="FAD/NAD-bd_sf"/>
</dbReference>
<dbReference type="SUPFAM" id="SSF51905">
    <property type="entry name" value="FAD/NAD(P)-binding domain"/>
    <property type="match status" value="1"/>
</dbReference>
<dbReference type="InterPro" id="IPR017224">
    <property type="entry name" value="Opine_Oxase_asu/HCN_bsu"/>
</dbReference>
<protein>
    <recommendedName>
        <fullName evidence="7">FAD/NAD(P)-binding oxidoreductase</fullName>
    </recommendedName>
</protein>
<feature type="domain" description="BFD-like [2Fe-2S]-binding" evidence="3">
    <location>
        <begin position="444"/>
        <end position="494"/>
    </location>
</feature>
<feature type="region of interest" description="Disordered" evidence="2">
    <location>
        <begin position="532"/>
        <end position="588"/>
    </location>
</feature>
<feature type="compositionally biased region" description="Basic and acidic residues" evidence="2">
    <location>
        <begin position="335"/>
        <end position="381"/>
    </location>
</feature>